<protein>
    <recommendedName>
        <fullName evidence="4">TIR domain-containing protein</fullName>
    </recommendedName>
</protein>
<dbReference type="FunFam" id="3.40.50.10140:FF:000007">
    <property type="entry name" value="Disease resistance protein (TIR-NBS-LRR class)"/>
    <property type="match status" value="1"/>
</dbReference>
<dbReference type="PANTHER" id="PTHR11017">
    <property type="entry name" value="LEUCINE-RICH REPEAT-CONTAINING PROTEIN"/>
    <property type="match status" value="1"/>
</dbReference>
<evidence type="ECO:0000313" key="5">
    <source>
        <dbReference type="EMBL" id="KAK2990897.1"/>
    </source>
</evidence>
<dbReference type="PRINTS" id="PR00364">
    <property type="entry name" value="DISEASERSIST"/>
</dbReference>
<dbReference type="SUPFAM" id="SSF52058">
    <property type="entry name" value="L domain-like"/>
    <property type="match status" value="1"/>
</dbReference>
<dbReference type="Gene3D" id="1.10.8.430">
    <property type="entry name" value="Helical domain of apoptotic protease-activating factors"/>
    <property type="match status" value="1"/>
</dbReference>
<dbReference type="SUPFAM" id="SSF52540">
    <property type="entry name" value="P-loop containing nucleoside triphosphate hydrolases"/>
    <property type="match status" value="1"/>
</dbReference>
<dbReference type="InterPro" id="IPR001611">
    <property type="entry name" value="Leu-rich_rpt"/>
</dbReference>
<dbReference type="InterPro" id="IPR044974">
    <property type="entry name" value="Disease_R_plants"/>
</dbReference>
<accession>A0AA88RRK4</accession>
<dbReference type="InterPro" id="IPR002182">
    <property type="entry name" value="NB-ARC"/>
</dbReference>
<dbReference type="GO" id="GO:0006952">
    <property type="term" value="P:defense response"/>
    <property type="evidence" value="ECO:0007669"/>
    <property type="project" value="InterPro"/>
</dbReference>
<feature type="non-terminal residue" evidence="5">
    <location>
        <position position="997"/>
    </location>
</feature>
<dbReference type="Gene3D" id="3.80.10.10">
    <property type="entry name" value="Ribonuclease Inhibitor"/>
    <property type="match status" value="2"/>
</dbReference>
<dbReference type="InterPro" id="IPR042197">
    <property type="entry name" value="Apaf_helical"/>
</dbReference>
<dbReference type="InterPro" id="IPR000157">
    <property type="entry name" value="TIR_dom"/>
</dbReference>
<dbReference type="GO" id="GO:0043531">
    <property type="term" value="F:ADP binding"/>
    <property type="evidence" value="ECO:0007669"/>
    <property type="project" value="InterPro"/>
</dbReference>
<gene>
    <name evidence="5" type="ORF">RJ640_011666</name>
</gene>
<dbReference type="InterPro" id="IPR032675">
    <property type="entry name" value="LRR_dom_sf"/>
</dbReference>
<dbReference type="Pfam" id="PF01582">
    <property type="entry name" value="TIR"/>
    <property type="match status" value="1"/>
</dbReference>
<sequence>MKRGGNPAAFEEIGANCVGKDTRWTFTDHLYTALVGAGFRTFRDNEEIGRGEEIELEIKKSIPGSRSSVVVFSENYASSRWCLDELVMIMERRRTSKHMVLPVFYHVDPSDVRHQTGSFGKALAGHEERFKAGKRGFEEEWMKRRKGWTEALKEAADLAGNVLEAKGYETKFIQDIVEVLEVKLSRTHLSIPGYLVGIDNQVNSISSWLHNGPSDVGIMSIWGMGGIGKTTIAKRVFNLNLGSFDAGSFLSDFAQTFKGSRGVRPLQEQLISEILVGKKRKIRSVDEGIETIRKAMSGKRVLLVLDDVEENDQVDAILGMQNWFCPGSKIIITTRNQQFIKAHRADKIHMVEVDTLPGTLSFKLFCWHAFGEEDQPENYTYLAYRVVARCGGLPLALRILGLYLSGQSVDVWKSTLEMLKTIPESDIQKKLEISYNSLKNDLDKNLFLDIACFFVGEDKDLTVMILNKCGFYPVCGIENLKVRGLLSVDRSNKLRMHQLIQQMGREIIRQKAPNEPWKHSRLWRHEDSLNVLEGNTGTRAIQGLKLDNWDEVELETSAFTRMSELRLLFINYVKLTGGYKMFPKKLRWLCWHGCPLEFIPTDFYLERLVVIDMCNSNLTRFWNGTKVLGFLKILNLSYSPHLTGIPEFSILPNLERLILKECYSLVEVHESIGDLETSLLLLNLKGCKRLRKLPRTICRLKVLKTLIISGCSSLDQLPGEMKMMESLKEFLADGIDLGLLFRTWKEETSRRPAPRENPQHTWLSFPHSLRELRLDYCNLSDEAFSKIGCIKLSALEEINLSGNPISVLPDFFKGLSGPIRLDLSSCPKLQRVEMQSGSIYDLKVFCCTSLERICGPGVEECYGVYAWGCEKLVEIANRFVLEPLEDVDAETANCLQLYGLQSTPDTEVTMYNTKTDALRKGPIQGLYQSDTKFPAAGSNARDGIFSVFFPGWEIPSWFEIKSDGDSVSFVLPPNLKIHSLHVCSVYTKNGLTWDEYN</sequence>
<keyword evidence="6" id="KW-1185">Reference proteome</keyword>
<dbReference type="Pfam" id="PF23282">
    <property type="entry name" value="WHD_ROQ1"/>
    <property type="match status" value="1"/>
</dbReference>
<dbReference type="InterPro" id="IPR058192">
    <property type="entry name" value="WHD_ROQ1-like"/>
</dbReference>
<comment type="caution">
    <text evidence="5">The sequence shown here is derived from an EMBL/GenBank/DDBJ whole genome shotgun (WGS) entry which is preliminary data.</text>
</comment>
<name>A0AA88RRK4_9ASTE</name>
<dbReference type="Gene3D" id="3.40.50.10140">
    <property type="entry name" value="Toll/interleukin-1 receptor homology (TIR) domain"/>
    <property type="match status" value="1"/>
</dbReference>
<keyword evidence="3" id="KW-0520">NAD</keyword>
<organism evidence="5 6">
    <name type="scientific">Escallonia rubra</name>
    <dbReference type="NCBI Taxonomy" id="112253"/>
    <lineage>
        <taxon>Eukaryota</taxon>
        <taxon>Viridiplantae</taxon>
        <taxon>Streptophyta</taxon>
        <taxon>Embryophyta</taxon>
        <taxon>Tracheophyta</taxon>
        <taxon>Spermatophyta</taxon>
        <taxon>Magnoliopsida</taxon>
        <taxon>eudicotyledons</taxon>
        <taxon>Gunneridae</taxon>
        <taxon>Pentapetalae</taxon>
        <taxon>asterids</taxon>
        <taxon>campanulids</taxon>
        <taxon>Escalloniales</taxon>
        <taxon>Escalloniaceae</taxon>
        <taxon>Escallonia</taxon>
    </lineage>
</organism>
<proteinExistence type="predicted"/>
<dbReference type="AlphaFoldDB" id="A0AA88RRK4"/>
<keyword evidence="2" id="KW-0677">Repeat</keyword>
<evidence type="ECO:0000313" key="6">
    <source>
        <dbReference type="Proteomes" id="UP001187471"/>
    </source>
</evidence>
<evidence type="ECO:0000256" key="1">
    <source>
        <dbReference type="ARBA" id="ARBA00022614"/>
    </source>
</evidence>
<dbReference type="GO" id="GO:0007165">
    <property type="term" value="P:signal transduction"/>
    <property type="evidence" value="ECO:0007669"/>
    <property type="project" value="InterPro"/>
</dbReference>
<dbReference type="SMART" id="SM00255">
    <property type="entry name" value="TIR"/>
    <property type="match status" value="1"/>
</dbReference>
<evidence type="ECO:0000259" key="4">
    <source>
        <dbReference type="PROSITE" id="PS50104"/>
    </source>
</evidence>
<dbReference type="InterPro" id="IPR035897">
    <property type="entry name" value="Toll_tir_struct_dom_sf"/>
</dbReference>
<dbReference type="SUPFAM" id="SSF52200">
    <property type="entry name" value="Toll/Interleukin receptor TIR domain"/>
    <property type="match status" value="1"/>
</dbReference>
<keyword evidence="1" id="KW-0433">Leucine-rich repeat</keyword>
<feature type="domain" description="TIR" evidence="4">
    <location>
        <begin position="9"/>
        <end position="184"/>
    </location>
</feature>
<dbReference type="Pfam" id="PF00560">
    <property type="entry name" value="LRR_1"/>
    <property type="match status" value="1"/>
</dbReference>
<dbReference type="Gene3D" id="3.40.50.300">
    <property type="entry name" value="P-loop containing nucleotide triphosphate hydrolases"/>
    <property type="match status" value="1"/>
</dbReference>
<dbReference type="Pfam" id="PF00931">
    <property type="entry name" value="NB-ARC"/>
    <property type="match status" value="1"/>
</dbReference>
<evidence type="ECO:0000256" key="2">
    <source>
        <dbReference type="ARBA" id="ARBA00022737"/>
    </source>
</evidence>
<dbReference type="EMBL" id="JAVXUO010000598">
    <property type="protein sequence ID" value="KAK2990897.1"/>
    <property type="molecule type" value="Genomic_DNA"/>
</dbReference>
<dbReference type="InterPro" id="IPR027417">
    <property type="entry name" value="P-loop_NTPase"/>
</dbReference>
<evidence type="ECO:0000256" key="3">
    <source>
        <dbReference type="ARBA" id="ARBA00023027"/>
    </source>
</evidence>
<dbReference type="Proteomes" id="UP001187471">
    <property type="component" value="Unassembled WGS sequence"/>
</dbReference>
<dbReference type="PROSITE" id="PS50104">
    <property type="entry name" value="TIR"/>
    <property type="match status" value="1"/>
</dbReference>
<dbReference type="PANTHER" id="PTHR11017:SF271">
    <property type="entry name" value="DISEASE RESISTANCE PROTEIN (TIR-NBS-LRR CLASS) FAMILY"/>
    <property type="match status" value="1"/>
</dbReference>
<reference evidence="5" key="1">
    <citation type="submission" date="2022-12" db="EMBL/GenBank/DDBJ databases">
        <title>Draft genome assemblies for two species of Escallonia (Escalloniales).</title>
        <authorList>
            <person name="Chanderbali A."/>
            <person name="Dervinis C."/>
            <person name="Anghel I."/>
            <person name="Soltis D."/>
            <person name="Soltis P."/>
            <person name="Zapata F."/>
        </authorList>
    </citation>
    <scope>NUCLEOTIDE SEQUENCE</scope>
    <source>
        <strain evidence="5">UCBG92.1500</strain>
        <tissue evidence="5">Leaf</tissue>
    </source>
</reference>